<dbReference type="AlphaFoldDB" id="A0A0E3Z4M6"/>
<keyword evidence="10" id="KW-0418">Kinase</keyword>
<dbReference type="GO" id="GO:0051539">
    <property type="term" value="F:4 iron, 4 sulfur cluster binding"/>
    <property type="evidence" value="ECO:0007669"/>
    <property type="project" value="UniProtKB-KW"/>
</dbReference>
<dbReference type="GO" id="GO:0046983">
    <property type="term" value="F:protein dimerization activity"/>
    <property type="evidence" value="ECO:0007669"/>
    <property type="project" value="InterPro"/>
</dbReference>
<dbReference type="EC" id="2.7.13.3" evidence="4"/>
<evidence type="ECO:0000256" key="12">
    <source>
        <dbReference type="ARBA" id="ARBA00023012"/>
    </source>
</evidence>
<dbReference type="Pfam" id="PF13188">
    <property type="entry name" value="PAS_8"/>
    <property type="match status" value="1"/>
</dbReference>
<dbReference type="SMART" id="SM00091">
    <property type="entry name" value="PAS"/>
    <property type="match status" value="2"/>
</dbReference>
<sequence>MSQQDQPGERRAPPTAGRPVAAPIARGLVWRIPLFHILFGICWILFSDQAIGALVSDAQTITRLQSWKGTAYMVATGALLYLLLRPLVERLLEAQQRIMDSEARYREMFEANPSPMWTYDLDTLRILDSNPAASAFLGWSRGELRGMEMHMLWPAEERPRFDAGVAAIRAAPDQPYARIERLRVGDGGHRDVEMRSSELVFSGGNRTRLIVMYDRTAELQSQRSREQAMARLQEAQRLARLGSFEIDARTRRGHFCQILQRLVGHNAADGRPCALQDVLVAANPVTQARLEQMLDELAGGQAQKMDVLLPFLGPGGHERLLRLRVQCVEEDRRRLLRGTAQDVTEEQQTRRLLGEREQQFSELMRILPDGVMILSGEHVIYANPACAGMFGRKSEMLLGEPLSALVEPADLPPLRDYLAGQGQEPSPNMLRADGSAFRVALSYSNARYGGQDCKLLVVRDLSEPERMRIALAASNQELQAMGRQLFTAQEDERRAISRELHDDIGQAITAMKLSAHAAMSEDDGARRLEDLQLLAGTADATLDKLRNLSMLLRPPQLDALGLEAALRWHAGVLMRNSPVQLDVDIRPLPQRPEREIEQTCFRIAQEGLTNVLRHAGARSVSLALADMDGDWLDLRIEDDGRGFEPADAHGLGLVIMRERAQSVGGQLRIDTMPGRGTRIHLQLPYGQPTVH</sequence>
<gene>
    <name evidence="19" type="ORF">WQ53_15775</name>
</gene>
<dbReference type="GO" id="GO:0046872">
    <property type="term" value="F:metal ion binding"/>
    <property type="evidence" value="ECO:0007669"/>
    <property type="project" value="UniProtKB-KW"/>
</dbReference>
<keyword evidence="16" id="KW-0472">Membrane</keyword>
<feature type="transmembrane region" description="Helical" evidence="16">
    <location>
        <begin position="66"/>
        <end position="84"/>
    </location>
</feature>
<name>A0A0E3Z4M6_9GAMM</name>
<dbReference type="InterPro" id="IPR000014">
    <property type="entry name" value="PAS"/>
</dbReference>
<dbReference type="Gene3D" id="3.30.565.10">
    <property type="entry name" value="Histidine kinase-like ATPase, C-terminal domain"/>
    <property type="match status" value="1"/>
</dbReference>
<dbReference type="SMART" id="SM00387">
    <property type="entry name" value="HATPase_c"/>
    <property type="match status" value="1"/>
</dbReference>
<evidence type="ECO:0000256" key="11">
    <source>
        <dbReference type="ARBA" id="ARBA00023004"/>
    </source>
</evidence>
<keyword evidence="11" id="KW-0408">Iron</keyword>
<dbReference type="KEGG" id="psuw:WQ53_15775"/>
<dbReference type="OrthoDB" id="9797605at2"/>
<evidence type="ECO:0000259" key="17">
    <source>
        <dbReference type="PROSITE" id="PS50109"/>
    </source>
</evidence>
<dbReference type="InterPro" id="IPR036890">
    <property type="entry name" value="HATPase_C_sf"/>
</dbReference>
<dbReference type="InterPro" id="IPR050482">
    <property type="entry name" value="Sensor_HK_TwoCompSys"/>
</dbReference>
<dbReference type="Pfam" id="PF00989">
    <property type="entry name" value="PAS"/>
    <property type="match status" value="1"/>
</dbReference>
<dbReference type="PRINTS" id="PR00344">
    <property type="entry name" value="BCTRLSENSOR"/>
</dbReference>
<dbReference type="SUPFAM" id="SSF55874">
    <property type="entry name" value="ATPase domain of HSP90 chaperone/DNA topoisomerase II/histidine kinase"/>
    <property type="match status" value="1"/>
</dbReference>
<dbReference type="NCBIfam" id="TIGR00229">
    <property type="entry name" value="sensory_box"/>
    <property type="match status" value="2"/>
</dbReference>
<keyword evidence="16" id="KW-1133">Transmembrane helix</keyword>
<keyword evidence="8" id="KW-0808">Transferase</keyword>
<evidence type="ECO:0000313" key="19">
    <source>
        <dbReference type="EMBL" id="AKC88009.1"/>
    </source>
</evidence>
<dbReference type="InterPro" id="IPR003594">
    <property type="entry name" value="HATPase_dom"/>
</dbReference>
<comment type="cofactor">
    <cofactor evidence="2">
        <name>[4Fe-4S] cluster</name>
        <dbReference type="ChEBI" id="CHEBI:49883"/>
    </cofactor>
</comment>
<evidence type="ECO:0000313" key="20">
    <source>
        <dbReference type="Proteomes" id="UP000033067"/>
    </source>
</evidence>
<protein>
    <recommendedName>
        <fullName evidence="5">Oxygen sensor histidine kinase NreB</fullName>
        <ecNumber evidence="4">2.7.13.3</ecNumber>
    </recommendedName>
    <alternativeName>
        <fullName evidence="15">Nitrogen regulation protein B</fullName>
    </alternativeName>
</protein>
<keyword evidence="13" id="KW-0411">Iron-sulfur</keyword>
<evidence type="ECO:0000256" key="13">
    <source>
        <dbReference type="ARBA" id="ARBA00023014"/>
    </source>
</evidence>
<dbReference type="InterPro" id="IPR005467">
    <property type="entry name" value="His_kinase_dom"/>
</dbReference>
<dbReference type="PATRIC" id="fig|314722.6.peg.3413"/>
<evidence type="ECO:0000256" key="15">
    <source>
        <dbReference type="ARBA" id="ARBA00030800"/>
    </source>
</evidence>
<dbReference type="GO" id="GO:0003677">
    <property type="term" value="F:DNA binding"/>
    <property type="evidence" value="ECO:0007669"/>
    <property type="project" value="UniProtKB-KW"/>
</dbReference>
<dbReference type="Proteomes" id="UP000033067">
    <property type="component" value="Chromosome"/>
</dbReference>
<dbReference type="Pfam" id="PF02518">
    <property type="entry name" value="HATPase_c"/>
    <property type="match status" value="1"/>
</dbReference>
<evidence type="ECO:0000256" key="1">
    <source>
        <dbReference type="ARBA" id="ARBA00000085"/>
    </source>
</evidence>
<comment type="catalytic activity">
    <reaction evidence="1">
        <text>ATP + protein L-histidine = ADP + protein N-phospho-L-histidine.</text>
        <dbReference type="EC" id="2.7.13.3"/>
    </reaction>
</comment>
<dbReference type="Pfam" id="PF07730">
    <property type="entry name" value="HisKA_3"/>
    <property type="match status" value="1"/>
</dbReference>
<feature type="domain" description="Histidine kinase" evidence="17">
    <location>
        <begin position="602"/>
        <end position="687"/>
    </location>
</feature>
<feature type="domain" description="PAS" evidence="18">
    <location>
        <begin position="101"/>
        <end position="146"/>
    </location>
</feature>
<keyword evidence="6" id="KW-0004">4Fe-4S</keyword>
<keyword evidence="9" id="KW-0479">Metal-binding</keyword>
<evidence type="ECO:0000256" key="6">
    <source>
        <dbReference type="ARBA" id="ARBA00022485"/>
    </source>
</evidence>
<comment type="subcellular location">
    <subcellularLocation>
        <location evidence="3">Cytoplasm</location>
    </subcellularLocation>
</comment>
<evidence type="ECO:0000256" key="14">
    <source>
        <dbReference type="ARBA" id="ARBA00024827"/>
    </source>
</evidence>
<dbReference type="PANTHER" id="PTHR24421:SF61">
    <property type="entry name" value="OXYGEN SENSOR HISTIDINE KINASE NREB"/>
    <property type="match status" value="1"/>
</dbReference>
<evidence type="ECO:0000256" key="7">
    <source>
        <dbReference type="ARBA" id="ARBA00022490"/>
    </source>
</evidence>
<dbReference type="InterPro" id="IPR011712">
    <property type="entry name" value="Sig_transdc_His_kin_sub3_dim/P"/>
</dbReference>
<dbReference type="CDD" id="cd16917">
    <property type="entry name" value="HATPase_UhpB-NarQ-NarX-like"/>
    <property type="match status" value="1"/>
</dbReference>
<dbReference type="PROSITE" id="PS50109">
    <property type="entry name" value="HIS_KIN"/>
    <property type="match status" value="1"/>
</dbReference>
<evidence type="ECO:0000256" key="8">
    <source>
        <dbReference type="ARBA" id="ARBA00022679"/>
    </source>
</evidence>
<keyword evidence="7" id="KW-0963">Cytoplasm</keyword>
<keyword evidence="16" id="KW-0812">Transmembrane</keyword>
<comment type="function">
    <text evidence="14">Member of the two-component regulatory system NreB/NreC involved in the control of dissimilatory nitrate/nitrite reduction in response to oxygen. NreB functions as a direct oxygen sensor histidine kinase which is autophosphorylated, in the absence of oxygen, probably at the conserved histidine residue, and transfers its phosphate group probably to a conserved aspartate residue of NreC. NreB/NreC activates the expression of the nitrate (narGHJI) and nitrite (nir) reductase operons, as well as the putative nitrate transporter gene narT.</text>
</comment>
<accession>A0A0E3Z4M6</accession>
<dbReference type="RefSeq" id="WP_052633632.1">
    <property type="nucleotide sequence ID" value="NZ_CP011144.1"/>
</dbReference>
<dbReference type="Gene3D" id="3.30.450.20">
    <property type="entry name" value="PAS domain"/>
    <property type="match status" value="2"/>
</dbReference>
<dbReference type="SUPFAM" id="SSF55785">
    <property type="entry name" value="PYP-like sensor domain (PAS domain)"/>
    <property type="match status" value="3"/>
</dbReference>
<dbReference type="GO" id="GO:0000155">
    <property type="term" value="F:phosphorelay sensor kinase activity"/>
    <property type="evidence" value="ECO:0007669"/>
    <property type="project" value="InterPro"/>
</dbReference>
<dbReference type="Gene3D" id="1.20.5.1930">
    <property type="match status" value="1"/>
</dbReference>
<evidence type="ECO:0000256" key="2">
    <source>
        <dbReference type="ARBA" id="ARBA00001966"/>
    </source>
</evidence>
<dbReference type="GO" id="GO:0016020">
    <property type="term" value="C:membrane"/>
    <property type="evidence" value="ECO:0007669"/>
    <property type="project" value="InterPro"/>
</dbReference>
<organism evidence="19 20">
    <name type="scientific">Pseudoxanthomonas suwonensis</name>
    <dbReference type="NCBI Taxonomy" id="314722"/>
    <lineage>
        <taxon>Bacteria</taxon>
        <taxon>Pseudomonadati</taxon>
        <taxon>Pseudomonadota</taxon>
        <taxon>Gammaproteobacteria</taxon>
        <taxon>Lysobacterales</taxon>
        <taxon>Lysobacteraceae</taxon>
        <taxon>Pseudoxanthomonas</taxon>
    </lineage>
</organism>
<dbReference type="PROSITE" id="PS50112">
    <property type="entry name" value="PAS"/>
    <property type="match status" value="1"/>
</dbReference>
<dbReference type="CDD" id="cd00130">
    <property type="entry name" value="PAS"/>
    <property type="match status" value="2"/>
</dbReference>
<feature type="transmembrane region" description="Helical" evidence="16">
    <location>
        <begin position="28"/>
        <end position="46"/>
    </location>
</feature>
<keyword evidence="20" id="KW-1185">Reference proteome</keyword>
<evidence type="ECO:0000256" key="4">
    <source>
        <dbReference type="ARBA" id="ARBA00012438"/>
    </source>
</evidence>
<dbReference type="InterPro" id="IPR035965">
    <property type="entry name" value="PAS-like_dom_sf"/>
</dbReference>
<proteinExistence type="predicted"/>
<reference evidence="19 20" key="1">
    <citation type="journal article" date="2015" name="Genome Announc.">
        <title>Complete Genome Sequence of Pseudoxanthomonas suwonensis Strain J1, a Cellulose-Degrading Bacterium Isolated from Leaf- and Wood-Enriched Soil.</title>
        <authorList>
            <person name="Hou L."/>
            <person name="Jiang J."/>
            <person name="Xu Z."/>
            <person name="Zhou Y."/>
            <person name="Leung F.C."/>
        </authorList>
    </citation>
    <scope>NUCLEOTIDE SEQUENCE [LARGE SCALE GENOMIC DNA]</scope>
    <source>
        <strain evidence="19 20">J1</strain>
    </source>
</reference>
<evidence type="ECO:0000256" key="3">
    <source>
        <dbReference type="ARBA" id="ARBA00004496"/>
    </source>
</evidence>
<keyword evidence="19" id="KW-0238">DNA-binding</keyword>
<dbReference type="GO" id="GO:0005737">
    <property type="term" value="C:cytoplasm"/>
    <property type="evidence" value="ECO:0007669"/>
    <property type="project" value="UniProtKB-SubCell"/>
</dbReference>
<dbReference type="InterPro" id="IPR013767">
    <property type="entry name" value="PAS_fold"/>
</dbReference>
<dbReference type="PANTHER" id="PTHR24421">
    <property type="entry name" value="NITRATE/NITRITE SENSOR PROTEIN NARX-RELATED"/>
    <property type="match status" value="1"/>
</dbReference>
<evidence type="ECO:0000256" key="16">
    <source>
        <dbReference type="SAM" id="Phobius"/>
    </source>
</evidence>
<dbReference type="GO" id="GO:0006355">
    <property type="term" value="P:regulation of DNA-templated transcription"/>
    <property type="evidence" value="ECO:0007669"/>
    <property type="project" value="InterPro"/>
</dbReference>
<keyword evidence="12" id="KW-0902">Two-component regulatory system</keyword>
<dbReference type="InterPro" id="IPR004358">
    <property type="entry name" value="Sig_transdc_His_kin-like_C"/>
</dbReference>
<evidence type="ECO:0000259" key="18">
    <source>
        <dbReference type="PROSITE" id="PS50112"/>
    </source>
</evidence>
<dbReference type="EMBL" id="CP011144">
    <property type="protein sequence ID" value="AKC88009.1"/>
    <property type="molecule type" value="Genomic_DNA"/>
</dbReference>
<evidence type="ECO:0000256" key="10">
    <source>
        <dbReference type="ARBA" id="ARBA00022777"/>
    </source>
</evidence>
<evidence type="ECO:0000256" key="5">
    <source>
        <dbReference type="ARBA" id="ARBA00017322"/>
    </source>
</evidence>
<evidence type="ECO:0000256" key="9">
    <source>
        <dbReference type="ARBA" id="ARBA00022723"/>
    </source>
</evidence>